<reference evidence="14" key="1">
    <citation type="submission" date="2022-08" db="EMBL/GenBank/DDBJ databases">
        <authorList>
            <person name="Takahashi K."/>
            <person name="Suzuki S."/>
            <person name="Kawachi M."/>
            <person name="Higashiyama T."/>
            <person name="Nozaki H."/>
        </authorList>
    </citation>
    <scope>NUCLEOTIDE SEQUENCE</scope>
    <source>
        <strain evidence="14">NIES-4479</strain>
    </source>
</reference>
<keyword evidence="3" id="KW-1003">Cell membrane</keyword>
<dbReference type="EMBL" id="BRXU01000001">
    <property type="protein sequence ID" value="GLC48085.1"/>
    <property type="molecule type" value="Genomic_DNA"/>
</dbReference>
<organism evidence="14 16">
    <name type="scientific">Pleodorina starrii</name>
    <dbReference type="NCBI Taxonomy" id="330485"/>
    <lineage>
        <taxon>Eukaryota</taxon>
        <taxon>Viridiplantae</taxon>
        <taxon>Chlorophyta</taxon>
        <taxon>core chlorophytes</taxon>
        <taxon>Chlorophyceae</taxon>
        <taxon>CS clade</taxon>
        <taxon>Chlamydomonadales</taxon>
        <taxon>Volvocaceae</taxon>
        <taxon>Pleodorina</taxon>
    </lineage>
</organism>
<evidence type="ECO:0000256" key="3">
    <source>
        <dbReference type="ARBA" id="ARBA00022475"/>
    </source>
</evidence>
<keyword evidence="6 12" id="KW-1133">Transmembrane helix</keyword>
<evidence type="ECO:0000256" key="1">
    <source>
        <dbReference type="ARBA" id="ARBA00004251"/>
    </source>
</evidence>
<evidence type="ECO:0000256" key="8">
    <source>
        <dbReference type="ARBA" id="ARBA00023136"/>
    </source>
</evidence>
<evidence type="ECO:0000256" key="10">
    <source>
        <dbReference type="ARBA" id="ARBA00023279"/>
    </source>
</evidence>
<keyword evidence="8 12" id="KW-0472">Membrane</keyword>
<dbReference type="InterPro" id="IPR040326">
    <property type="entry name" value="HAP2/GCS1"/>
</dbReference>
<evidence type="ECO:0000256" key="6">
    <source>
        <dbReference type="ARBA" id="ARBA00022989"/>
    </source>
</evidence>
<keyword evidence="9" id="KW-1015">Disulfide bond</keyword>
<evidence type="ECO:0000313" key="14">
    <source>
        <dbReference type="EMBL" id="GLC48085.1"/>
    </source>
</evidence>
<comment type="subcellular location">
    <subcellularLocation>
        <location evidence="1">Cell membrane</location>
        <topology evidence="1">Single-pass type I membrane protein</topology>
    </subcellularLocation>
</comment>
<reference evidence="14 16" key="2">
    <citation type="journal article" date="2023" name="Commun. Biol.">
        <title>Reorganization of the ancestral sex-determining regions during the evolution of trioecy in Pleodorina starrii.</title>
        <authorList>
            <person name="Takahashi K."/>
            <person name="Suzuki S."/>
            <person name="Kawai-Toyooka H."/>
            <person name="Yamamoto K."/>
            <person name="Hamaji T."/>
            <person name="Ootsuki R."/>
            <person name="Yamaguchi H."/>
            <person name="Kawachi M."/>
            <person name="Higashiyama T."/>
            <person name="Nozaki H."/>
        </authorList>
    </citation>
    <scope>NUCLEOTIDE SEQUENCE [LARGE SCALE GENOMIC DNA]</scope>
    <source>
        <strain evidence="14 16">NIES-4479</strain>
    </source>
</reference>
<dbReference type="Pfam" id="PF10699">
    <property type="entry name" value="HAP2-GCS1"/>
    <property type="match status" value="1"/>
</dbReference>
<evidence type="ECO:0000256" key="11">
    <source>
        <dbReference type="SAM" id="MobiDB-lite"/>
    </source>
</evidence>
<dbReference type="GO" id="GO:0005886">
    <property type="term" value="C:plasma membrane"/>
    <property type="evidence" value="ECO:0007669"/>
    <property type="project" value="UniProtKB-SubCell"/>
</dbReference>
<name>A0A9W6BA87_9CHLO</name>
<accession>A0A9W6BA87</accession>
<dbReference type="PANTHER" id="PTHR31764:SF0">
    <property type="entry name" value="GENERATIVE CELL SPECIFIC-1_HAP2 DOMAIN-CONTAINING PROTEIN"/>
    <property type="match status" value="1"/>
</dbReference>
<evidence type="ECO:0000256" key="12">
    <source>
        <dbReference type="SAM" id="Phobius"/>
    </source>
</evidence>
<dbReference type="GO" id="GO:0008289">
    <property type="term" value="F:lipid binding"/>
    <property type="evidence" value="ECO:0007669"/>
    <property type="project" value="UniProtKB-KW"/>
</dbReference>
<comment type="similarity">
    <text evidence="2">Belongs to the HAP2/GCS1 family.</text>
</comment>
<evidence type="ECO:0000256" key="5">
    <source>
        <dbReference type="ARBA" id="ARBA00022729"/>
    </source>
</evidence>
<dbReference type="AlphaFoldDB" id="A0A9W6BA87"/>
<dbReference type="PANTHER" id="PTHR31764">
    <property type="entry name" value="PROTEIN HAPLESS 2"/>
    <property type="match status" value="1"/>
</dbReference>
<feature type="region of interest" description="Disordered" evidence="11">
    <location>
        <begin position="226"/>
        <end position="256"/>
    </location>
</feature>
<protein>
    <recommendedName>
        <fullName evidence="13">Generative cell specific-1/HAP2 domain-containing protein</fullName>
    </recommendedName>
</protein>
<dbReference type="EMBL" id="BRXU01000007">
    <property type="protein sequence ID" value="GLC53149.1"/>
    <property type="molecule type" value="Genomic_DNA"/>
</dbReference>
<comment type="caution">
    <text evidence="14">The sequence shown here is derived from an EMBL/GenBank/DDBJ whole genome shotgun (WGS) entry which is preliminary data.</text>
</comment>
<feature type="domain" description="Generative cell specific-1/HAP2" evidence="13">
    <location>
        <begin position="66"/>
        <end position="548"/>
    </location>
</feature>
<evidence type="ECO:0000256" key="7">
    <source>
        <dbReference type="ARBA" id="ARBA00023121"/>
    </source>
</evidence>
<keyword evidence="16" id="KW-1185">Reference proteome</keyword>
<evidence type="ECO:0000256" key="9">
    <source>
        <dbReference type="ARBA" id="ARBA00023157"/>
    </source>
</evidence>
<dbReference type="InterPro" id="IPR018928">
    <property type="entry name" value="HAP2/GCS1_dom"/>
</dbReference>
<proteinExistence type="inferred from homology"/>
<keyword evidence="4 12" id="KW-0812">Transmembrane</keyword>
<evidence type="ECO:0000313" key="15">
    <source>
        <dbReference type="EMBL" id="GLC53149.1"/>
    </source>
</evidence>
<feature type="compositionally biased region" description="Polar residues" evidence="11">
    <location>
        <begin position="244"/>
        <end position="255"/>
    </location>
</feature>
<evidence type="ECO:0000256" key="4">
    <source>
        <dbReference type="ARBA" id="ARBA00022692"/>
    </source>
</evidence>
<feature type="compositionally biased region" description="Low complexity" evidence="11">
    <location>
        <begin position="226"/>
        <end position="243"/>
    </location>
</feature>
<feature type="transmembrane region" description="Helical" evidence="12">
    <location>
        <begin position="552"/>
        <end position="573"/>
    </location>
</feature>
<evidence type="ECO:0000259" key="13">
    <source>
        <dbReference type="Pfam" id="PF10699"/>
    </source>
</evidence>
<gene>
    <name evidence="14" type="primary">GCS1_7</name>
    <name evidence="14" type="ORF">PLESTB_000057400</name>
    <name evidence="15" type="ORF">PLESTB_000713300</name>
</gene>
<keyword evidence="5" id="KW-0732">Signal</keyword>
<sequence length="648" mass="71324">MVDNTCTSNNIVVVNLTSPNDEIVGAEHNLDFTIRCVNSSDGVCPCTCDAATDPSCTCRNLRAPAIQLTLTKSFVASYPLKHLQDFNWKPIEVYKVVAPENPCKYVQDGRNEPNPTCGWATSRSGERVQDSQGFCCKCDHALRLNPDTWRERIRAGVSCQRGGAHCLEYDELWYSAYEVGPPELQFNINVRLGIPSAAKTTTTTNPRTSPGANAITTRFETLDLSSSATRATSSSGSVSATLTDNLTTTMQQPPDLSNRLLMLPGRPGLPVQMLNDTIAKVRSFNRTYWMIIEKNMTSLDGRTCDKIGTSYSAFRNQDQACRSAMDTCLGNQLKDRFESDELLMKSNAVPRYMVTQFNGGDKAELMKVKASDNVNFALPVATSALVMTLSVAADDVQLALDRSPGQVTGLRVCRFGNTSCGGFESGIRGFIFINVINTGSVSAGYVLTVTNCSMKMQPIPTRTLDLVAAGQEVAVEPPLDLFIYESAWNRNSSSCWVTLYDSIGDILDTKEVYIFNNNATTEKADGAASCKKVCPKFFHVTCFVKNRCWPKLVLFLAVAASPVVGSFLLWLAVKRFFCAAAVDPAAFGTYPAAPLAPPLARRARMSQLWWTNAQAKRLPEDWPEFDAMDPWVMRGPPPFPMRPRRSFI</sequence>
<evidence type="ECO:0000313" key="16">
    <source>
        <dbReference type="Proteomes" id="UP001165080"/>
    </source>
</evidence>
<dbReference type="GO" id="GO:0007338">
    <property type="term" value="P:single fertilization"/>
    <property type="evidence" value="ECO:0007669"/>
    <property type="project" value="UniProtKB-KW"/>
</dbReference>
<keyword evidence="10" id="KW-0278">Fertilization</keyword>
<evidence type="ECO:0000256" key="2">
    <source>
        <dbReference type="ARBA" id="ARBA00010929"/>
    </source>
</evidence>
<dbReference type="Proteomes" id="UP001165080">
    <property type="component" value="Unassembled WGS sequence"/>
</dbReference>
<keyword evidence="7" id="KW-0446">Lipid-binding</keyword>